<protein>
    <recommendedName>
        <fullName evidence="1">DUF6532 domain-containing protein</fullName>
    </recommendedName>
</protein>
<feature type="domain" description="DUF6532" evidence="1">
    <location>
        <begin position="5"/>
        <end position="105"/>
    </location>
</feature>
<keyword evidence="3" id="KW-1185">Reference proteome</keyword>
<evidence type="ECO:0000313" key="2">
    <source>
        <dbReference type="EMBL" id="KDQ12366.1"/>
    </source>
</evidence>
<proteinExistence type="predicted"/>
<dbReference type="EMBL" id="KL198051">
    <property type="protein sequence ID" value="KDQ12366.1"/>
    <property type="molecule type" value="Genomic_DNA"/>
</dbReference>
<name>A0A067MLD2_BOTB1</name>
<accession>A0A067MLD2</accession>
<dbReference type="AlphaFoldDB" id="A0A067MLD2"/>
<dbReference type="OrthoDB" id="3225557at2759"/>
<reference evidence="3" key="1">
    <citation type="journal article" date="2014" name="Proc. Natl. Acad. Sci. U.S.A.">
        <title>Extensive sampling of basidiomycete genomes demonstrates inadequacy of the white-rot/brown-rot paradigm for wood decay fungi.</title>
        <authorList>
            <person name="Riley R."/>
            <person name="Salamov A.A."/>
            <person name="Brown D.W."/>
            <person name="Nagy L.G."/>
            <person name="Floudas D."/>
            <person name="Held B.W."/>
            <person name="Levasseur A."/>
            <person name="Lombard V."/>
            <person name="Morin E."/>
            <person name="Otillar R."/>
            <person name="Lindquist E.A."/>
            <person name="Sun H."/>
            <person name="LaButti K.M."/>
            <person name="Schmutz J."/>
            <person name="Jabbour D."/>
            <person name="Luo H."/>
            <person name="Baker S.E."/>
            <person name="Pisabarro A.G."/>
            <person name="Walton J.D."/>
            <person name="Blanchette R.A."/>
            <person name="Henrissat B."/>
            <person name="Martin F."/>
            <person name="Cullen D."/>
            <person name="Hibbett D.S."/>
            <person name="Grigoriev I.V."/>
        </authorList>
    </citation>
    <scope>NUCLEOTIDE SEQUENCE [LARGE SCALE GENOMIC DNA]</scope>
    <source>
        <strain evidence="3">FD-172 SS1</strain>
    </source>
</reference>
<evidence type="ECO:0000259" key="1">
    <source>
        <dbReference type="Pfam" id="PF20149"/>
    </source>
</evidence>
<organism evidence="2 3">
    <name type="scientific">Botryobasidium botryosum (strain FD-172 SS1)</name>
    <dbReference type="NCBI Taxonomy" id="930990"/>
    <lineage>
        <taxon>Eukaryota</taxon>
        <taxon>Fungi</taxon>
        <taxon>Dikarya</taxon>
        <taxon>Basidiomycota</taxon>
        <taxon>Agaricomycotina</taxon>
        <taxon>Agaricomycetes</taxon>
        <taxon>Cantharellales</taxon>
        <taxon>Botryobasidiaceae</taxon>
        <taxon>Botryobasidium</taxon>
    </lineage>
</organism>
<evidence type="ECO:0000313" key="3">
    <source>
        <dbReference type="Proteomes" id="UP000027195"/>
    </source>
</evidence>
<gene>
    <name evidence="2" type="ORF">BOTBODRAFT_34665</name>
</gene>
<dbReference type="HOGENOM" id="CLU_1740217_0_0_1"/>
<dbReference type="InterPro" id="IPR045341">
    <property type="entry name" value="DUF6532"/>
</dbReference>
<dbReference type="STRING" id="930990.A0A067MLD2"/>
<dbReference type="Pfam" id="PF20149">
    <property type="entry name" value="DUF6532"/>
    <property type="match status" value="1"/>
</dbReference>
<sequence>MLHLRDYIYPTDGNEHVINNKLYEHPILVAILRDELISGPSNFHGNLYTYDGTIMFPRIPVPALALASATVYTPLAEYSTGARVNAEFSQATCGDIYKKHTLTLDLIHKNTVVPMAGSKLTRKLYDAAL</sequence>
<dbReference type="Proteomes" id="UP000027195">
    <property type="component" value="Unassembled WGS sequence"/>
</dbReference>
<dbReference type="InParanoid" id="A0A067MLD2"/>